<dbReference type="SMART" id="SM00478">
    <property type="entry name" value="ENDO3c"/>
    <property type="match status" value="1"/>
</dbReference>
<dbReference type="Pfam" id="PF00730">
    <property type="entry name" value="HhH-GPD"/>
    <property type="match status" value="1"/>
</dbReference>
<dbReference type="Proteomes" id="UP000245125">
    <property type="component" value="Unassembled WGS sequence"/>
</dbReference>
<dbReference type="AlphaFoldDB" id="A0A2U3QIP2"/>
<organism evidence="6 7">
    <name type="scientific">Candidatus Sulfobium mesophilum</name>
    <dbReference type="NCBI Taxonomy" id="2016548"/>
    <lineage>
        <taxon>Bacteria</taxon>
        <taxon>Pseudomonadati</taxon>
        <taxon>Nitrospirota</taxon>
        <taxon>Nitrospiria</taxon>
        <taxon>Nitrospirales</taxon>
        <taxon>Nitrospiraceae</taxon>
        <taxon>Candidatus Sulfobium</taxon>
    </lineage>
</organism>
<protein>
    <recommendedName>
        <fullName evidence="5">HhH-GPD domain-containing protein</fullName>
    </recommendedName>
</protein>
<dbReference type="PANTHER" id="PTHR10359">
    <property type="entry name" value="A/G-SPECIFIC ADENINE GLYCOSYLASE/ENDONUCLEASE III"/>
    <property type="match status" value="1"/>
</dbReference>
<dbReference type="GO" id="GO:0006284">
    <property type="term" value="P:base-excision repair"/>
    <property type="evidence" value="ECO:0007669"/>
    <property type="project" value="InterPro"/>
</dbReference>
<dbReference type="Gene3D" id="1.10.340.30">
    <property type="entry name" value="Hypothetical protein, domain 2"/>
    <property type="match status" value="1"/>
</dbReference>
<dbReference type="PIRSF" id="PIRSF001435">
    <property type="entry name" value="Nth"/>
    <property type="match status" value="1"/>
</dbReference>
<dbReference type="PANTHER" id="PTHR10359:SF19">
    <property type="entry name" value="DNA REPAIR GLYCOSYLASE MJ1434-RELATED"/>
    <property type="match status" value="1"/>
</dbReference>
<keyword evidence="3" id="KW-0408">Iron</keyword>
<reference evidence="7" key="1">
    <citation type="submission" date="2018-03" db="EMBL/GenBank/DDBJ databases">
        <authorList>
            <person name="Zecchin S."/>
        </authorList>
    </citation>
    <scope>NUCLEOTIDE SEQUENCE [LARGE SCALE GENOMIC DNA]</scope>
</reference>
<evidence type="ECO:0000313" key="6">
    <source>
        <dbReference type="EMBL" id="SPQ01276.1"/>
    </source>
</evidence>
<dbReference type="InterPro" id="IPR023170">
    <property type="entry name" value="HhH_base_excis_C"/>
</dbReference>
<dbReference type="InterPro" id="IPR011257">
    <property type="entry name" value="DNA_glycosylase"/>
</dbReference>
<evidence type="ECO:0000256" key="4">
    <source>
        <dbReference type="ARBA" id="ARBA00023014"/>
    </source>
</evidence>
<accession>A0A2U3QIP2</accession>
<evidence type="ECO:0000256" key="3">
    <source>
        <dbReference type="ARBA" id="ARBA00023004"/>
    </source>
</evidence>
<dbReference type="Gene3D" id="1.10.1670.10">
    <property type="entry name" value="Helix-hairpin-Helix base-excision DNA repair enzymes (C-terminal)"/>
    <property type="match status" value="1"/>
</dbReference>
<keyword evidence="4" id="KW-0411">Iron-sulfur</keyword>
<feature type="domain" description="HhH-GPD" evidence="5">
    <location>
        <begin position="39"/>
        <end position="198"/>
    </location>
</feature>
<dbReference type="GO" id="GO:0051539">
    <property type="term" value="F:4 iron, 4 sulfur cluster binding"/>
    <property type="evidence" value="ECO:0007669"/>
    <property type="project" value="UniProtKB-KW"/>
</dbReference>
<dbReference type="GO" id="GO:0003824">
    <property type="term" value="F:catalytic activity"/>
    <property type="evidence" value="ECO:0007669"/>
    <property type="project" value="InterPro"/>
</dbReference>
<dbReference type="EMBL" id="OUUY01000097">
    <property type="protein sequence ID" value="SPQ01276.1"/>
    <property type="molecule type" value="Genomic_DNA"/>
</dbReference>
<dbReference type="CDD" id="cd00056">
    <property type="entry name" value="ENDO3c"/>
    <property type="match status" value="1"/>
</dbReference>
<dbReference type="SUPFAM" id="SSF48150">
    <property type="entry name" value="DNA-glycosylase"/>
    <property type="match status" value="1"/>
</dbReference>
<dbReference type="GO" id="GO:0046872">
    <property type="term" value="F:metal ion binding"/>
    <property type="evidence" value="ECO:0007669"/>
    <property type="project" value="UniProtKB-KW"/>
</dbReference>
<keyword evidence="1" id="KW-0004">4Fe-4S</keyword>
<keyword evidence="2" id="KW-0479">Metal-binding</keyword>
<dbReference type="OrthoDB" id="9802365at2"/>
<evidence type="ECO:0000313" key="7">
    <source>
        <dbReference type="Proteomes" id="UP000245125"/>
    </source>
</evidence>
<name>A0A2U3QIP2_9BACT</name>
<sequence length="214" mass="24400">MKGASKRLLGIYERLYYHFGPQHWWPGETPFEVAVGAILTQNTNWGNVEKAILNLKKERKLNAPALHRLPAERLSLLIRSAGYFNIKAKRLKNFVAFLMKDYRGRMSNMKGEETGIIRGKLLGVNGIGPETADSILLYALEKPVFVIDAYTKRVLSHHDMMEHGASYDSFQKLFHNNLKSDVWLFNEYHALLVRVAKEHCRTKTICAGCPLEGV</sequence>
<gene>
    <name evidence="6" type="ORF">NBG4_50008</name>
</gene>
<proteinExistence type="predicted"/>
<evidence type="ECO:0000256" key="2">
    <source>
        <dbReference type="ARBA" id="ARBA00022723"/>
    </source>
</evidence>
<evidence type="ECO:0000259" key="5">
    <source>
        <dbReference type="SMART" id="SM00478"/>
    </source>
</evidence>
<dbReference type="InterPro" id="IPR003265">
    <property type="entry name" value="HhH-GPD_domain"/>
</dbReference>
<evidence type="ECO:0000256" key="1">
    <source>
        <dbReference type="ARBA" id="ARBA00022485"/>
    </source>
</evidence>
<keyword evidence="7" id="KW-1185">Reference proteome</keyword>